<dbReference type="Proteomes" id="UP000263232">
    <property type="component" value="Chromosome"/>
</dbReference>
<dbReference type="EMBL" id="CP023434">
    <property type="protein sequence ID" value="AXY26209.1"/>
    <property type="molecule type" value="Genomic_DNA"/>
</dbReference>
<accession>A0A347WMA2</accession>
<dbReference type="AlphaFoldDB" id="A0A347WMA2"/>
<proteinExistence type="predicted"/>
<evidence type="ECO:0000313" key="1">
    <source>
        <dbReference type="EMBL" id="AXY26209.1"/>
    </source>
</evidence>
<keyword evidence="2" id="KW-1185">Reference proteome</keyword>
<reference evidence="1 2" key="1">
    <citation type="submission" date="2017-09" db="EMBL/GenBank/DDBJ databases">
        <title>Complete genome sequence of Oxytococcus suis strain ZY16052.</title>
        <authorList>
            <person name="Li F."/>
        </authorList>
    </citation>
    <scope>NUCLEOTIDE SEQUENCE [LARGE SCALE GENOMIC DNA]</scope>
    <source>
        <strain evidence="1 2">ZY16052</strain>
    </source>
</reference>
<evidence type="ECO:0000313" key="2">
    <source>
        <dbReference type="Proteomes" id="UP000263232"/>
    </source>
</evidence>
<gene>
    <name evidence="1" type="ORF">CL176_09475</name>
</gene>
<name>A0A347WMA2_9LACT</name>
<organism evidence="1 2">
    <name type="scientific">Suicoccus acidiformans</name>
    <dbReference type="NCBI Taxonomy" id="2036206"/>
    <lineage>
        <taxon>Bacteria</taxon>
        <taxon>Bacillati</taxon>
        <taxon>Bacillota</taxon>
        <taxon>Bacilli</taxon>
        <taxon>Lactobacillales</taxon>
        <taxon>Aerococcaceae</taxon>
        <taxon>Suicoccus</taxon>
    </lineage>
</organism>
<dbReference type="KEGG" id="abae:CL176_09475"/>
<protein>
    <submittedName>
        <fullName evidence="1">Uncharacterized protein</fullName>
    </submittedName>
</protein>
<sequence length="89" mass="10446">MFFIPILLCLYLLSIIHDCRKSLKHVDQSFDLISDNLLILEISADSIFRQKLEASKRSKEKQQDDLKKHRKRRVKFKNISGMKLKVTSG</sequence>